<proteinExistence type="predicted"/>
<dbReference type="WBParaSite" id="ES5_v2.g22184.t1">
    <property type="protein sequence ID" value="ES5_v2.g22184.t1"/>
    <property type="gene ID" value="ES5_v2.g22184"/>
</dbReference>
<evidence type="ECO:0000313" key="2">
    <source>
        <dbReference type="WBParaSite" id="ES5_v2.g22184.t1"/>
    </source>
</evidence>
<protein>
    <submittedName>
        <fullName evidence="2">Uncharacterized protein</fullName>
    </submittedName>
</protein>
<organism evidence="1 2">
    <name type="scientific">Panagrolaimus sp. ES5</name>
    <dbReference type="NCBI Taxonomy" id="591445"/>
    <lineage>
        <taxon>Eukaryota</taxon>
        <taxon>Metazoa</taxon>
        <taxon>Ecdysozoa</taxon>
        <taxon>Nematoda</taxon>
        <taxon>Chromadorea</taxon>
        <taxon>Rhabditida</taxon>
        <taxon>Tylenchina</taxon>
        <taxon>Panagrolaimomorpha</taxon>
        <taxon>Panagrolaimoidea</taxon>
        <taxon>Panagrolaimidae</taxon>
        <taxon>Panagrolaimus</taxon>
    </lineage>
</organism>
<reference evidence="2" key="1">
    <citation type="submission" date="2022-11" db="UniProtKB">
        <authorList>
            <consortium name="WormBaseParasite"/>
        </authorList>
    </citation>
    <scope>IDENTIFICATION</scope>
</reference>
<accession>A0AC34FY69</accession>
<dbReference type="Proteomes" id="UP000887579">
    <property type="component" value="Unplaced"/>
</dbReference>
<sequence>MARKTVPRKVNEKPAATAEKIIKASPKVEKNEKNGKKNGSAAKSAAALDDSIIKDSKASKLSQLLKKQNVSAKNPDNSDADFQIVKTVTRGDPKCQGANEIPFPERNPSNSSVCLILPDLSHNELDKKNPDVDKGAREWADILRDKFGITGHDVAKIVTLNQLKREVLKFRFLNVILQIHPCV</sequence>
<name>A0AC34FY69_9BILA</name>
<evidence type="ECO:0000313" key="1">
    <source>
        <dbReference type="Proteomes" id="UP000887579"/>
    </source>
</evidence>